<name>A0ABN8UAY1_9BACL</name>
<dbReference type="NCBIfam" id="NF009466">
    <property type="entry name" value="PRK12826.1-2"/>
    <property type="match status" value="1"/>
</dbReference>
<dbReference type="InterPro" id="IPR011284">
    <property type="entry name" value="3oxo_ACP_reduc"/>
</dbReference>
<dbReference type="NCBIfam" id="TIGR01830">
    <property type="entry name" value="3oxo_ACP_reduc"/>
    <property type="match status" value="1"/>
</dbReference>
<dbReference type="SMART" id="SM00822">
    <property type="entry name" value="PKS_KR"/>
    <property type="match status" value="1"/>
</dbReference>
<comment type="catalytic activity">
    <reaction evidence="7 8">
        <text>a (3R)-hydroxyacyl-[ACP] + NADP(+) = a 3-oxoacyl-[ACP] + NADPH + H(+)</text>
        <dbReference type="Rhea" id="RHEA:17397"/>
        <dbReference type="Rhea" id="RHEA-COMP:9916"/>
        <dbReference type="Rhea" id="RHEA-COMP:9945"/>
        <dbReference type="ChEBI" id="CHEBI:15378"/>
        <dbReference type="ChEBI" id="CHEBI:57783"/>
        <dbReference type="ChEBI" id="CHEBI:58349"/>
        <dbReference type="ChEBI" id="CHEBI:78776"/>
        <dbReference type="ChEBI" id="CHEBI:78827"/>
        <dbReference type="EC" id="1.1.1.100"/>
    </reaction>
</comment>
<dbReference type="PRINTS" id="PR00080">
    <property type="entry name" value="SDRFAMILY"/>
</dbReference>
<dbReference type="RefSeq" id="WP_249724885.1">
    <property type="nucleotide sequence ID" value="NZ_AP031286.1"/>
</dbReference>
<evidence type="ECO:0000256" key="2">
    <source>
        <dbReference type="ARBA" id="ARBA00006484"/>
    </source>
</evidence>
<evidence type="ECO:0000313" key="11">
    <source>
        <dbReference type="Proteomes" id="UP001154322"/>
    </source>
</evidence>
<evidence type="ECO:0000256" key="3">
    <source>
        <dbReference type="ARBA" id="ARBA00012948"/>
    </source>
</evidence>
<comment type="caution">
    <text evidence="10">The sequence shown here is derived from an EMBL/GenBank/DDBJ whole genome shotgun (WGS) entry which is preliminary data.</text>
</comment>
<dbReference type="SUPFAM" id="SSF51735">
    <property type="entry name" value="NAD(P)-binding Rossmann-fold domains"/>
    <property type="match status" value="1"/>
</dbReference>
<reference evidence="10" key="1">
    <citation type="submission" date="2022-06" db="EMBL/GenBank/DDBJ databases">
        <authorList>
            <person name="Dietemann V."/>
            <person name="Ory F."/>
            <person name="Dainat B."/>
            <person name="Oberhansli S."/>
        </authorList>
    </citation>
    <scope>NUCLEOTIDE SEQUENCE</scope>
    <source>
        <strain evidence="10">Ena-SAMPLE-TAB-26-04-2022-14:26:32:270-5432</strain>
    </source>
</reference>
<keyword evidence="5 8" id="KW-0560">Oxidoreductase</keyword>
<evidence type="ECO:0000256" key="4">
    <source>
        <dbReference type="ARBA" id="ARBA00022832"/>
    </source>
</evidence>
<dbReference type="PANTHER" id="PTHR42879:SF2">
    <property type="entry name" value="3-OXOACYL-[ACYL-CARRIER-PROTEIN] REDUCTASE FABG"/>
    <property type="match status" value="1"/>
</dbReference>
<dbReference type="InterPro" id="IPR057326">
    <property type="entry name" value="KR_dom"/>
</dbReference>
<accession>A0ABN8UAY1</accession>
<dbReference type="InterPro" id="IPR036291">
    <property type="entry name" value="NAD(P)-bd_dom_sf"/>
</dbReference>
<dbReference type="Pfam" id="PF13561">
    <property type="entry name" value="adh_short_C2"/>
    <property type="match status" value="1"/>
</dbReference>
<dbReference type="PRINTS" id="PR00081">
    <property type="entry name" value="GDHRDH"/>
</dbReference>
<evidence type="ECO:0000259" key="9">
    <source>
        <dbReference type="SMART" id="SM00822"/>
    </source>
</evidence>
<protein>
    <recommendedName>
        <fullName evidence="3 8">3-oxoacyl-[acyl-carrier-protein] reductase</fullName>
        <ecNumber evidence="3 8">1.1.1.100</ecNumber>
    </recommendedName>
</protein>
<dbReference type="EMBL" id="CALYLO010000009">
    <property type="protein sequence ID" value="CAH8248281.1"/>
    <property type="molecule type" value="Genomic_DNA"/>
</dbReference>
<keyword evidence="8" id="KW-0443">Lipid metabolism</keyword>
<dbReference type="PROSITE" id="PS00061">
    <property type="entry name" value="ADH_SHORT"/>
    <property type="match status" value="1"/>
</dbReference>
<evidence type="ECO:0000256" key="8">
    <source>
        <dbReference type="RuleBase" id="RU366074"/>
    </source>
</evidence>
<comment type="pathway">
    <text evidence="1 8">Lipid metabolism; fatty acid biosynthesis.</text>
</comment>
<dbReference type="InterPro" id="IPR020904">
    <property type="entry name" value="Sc_DH/Rdtase_CS"/>
</dbReference>
<dbReference type="EC" id="1.1.1.100" evidence="3 8"/>
<evidence type="ECO:0000256" key="7">
    <source>
        <dbReference type="ARBA" id="ARBA00048508"/>
    </source>
</evidence>
<comment type="similarity">
    <text evidence="2 8">Belongs to the short-chain dehydrogenases/reductases (SDR) family.</text>
</comment>
<evidence type="ECO:0000256" key="5">
    <source>
        <dbReference type="ARBA" id="ARBA00023002"/>
    </source>
</evidence>
<keyword evidence="11" id="KW-1185">Reference proteome</keyword>
<keyword evidence="4 8" id="KW-0276">Fatty acid metabolism</keyword>
<dbReference type="InterPro" id="IPR050259">
    <property type="entry name" value="SDR"/>
</dbReference>
<gene>
    <name evidence="10" type="primary">fabG</name>
    <name evidence="10" type="ORF">WJ0W_005538</name>
</gene>
<dbReference type="Gene3D" id="3.40.50.720">
    <property type="entry name" value="NAD(P)-binding Rossmann-like Domain"/>
    <property type="match status" value="1"/>
</dbReference>
<sequence length="252" mass="27069">MFNEMFNGNEVALVIGGSRGIGKAIAKDLARYGLTVYFTYQSNRHAAEEVAAEIGKEGGKGIAVQADLADQLSIQALYQQIHAQEKRIDIVVNNAGVTNDGFAAIMSKEKWSGVLDVNLTGTFLSCRQALKIMMRQRSGVIVNVTSTSGIAGAKGQSNYSASKGGMISLTKTLALEAAEYGIRVNAVAPGYIKTDMTKSMNQQVLQKMLKFVPLGRMGEPEEVAHLTTFLCSNYASYITGKVYTIDGGLIHS</sequence>
<feature type="domain" description="Ketoreductase" evidence="9">
    <location>
        <begin position="10"/>
        <end position="181"/>
    </location>
</feature>
<dbReference type="Proteomes" id="UP001154322">
    <property type="component" value="Unassembled WGS sequence"/>
</dbReference>
<evidence type="ECO:0000313" key="10">
    <source>
        <dbReference type="EMBL" id="CAH8248281.1"/>
    </source>
</evidence>
<organism evidence="10 11">
    <name type="scientific">Paenibacillus melissococcoides</name>
    <dbReference type="NCBI Taxonomy" id="2912268"/>
    <lineage>
        <taxon>Bacteria</taxon>
        <taxon>Bacillati</taxon>
        <taxon>Bacillota</taxon>
        <taxon>Bacilli</taxon>
        <taxon>Bacillales</taxon>
        <taxon>Paenibacillaceae</taxon>
        <taxon>Paenibacillus</taxon>
    </lineage>
</organism>
<keyword evidence="6 8" id="KW-0275">Fatty acid biosynthesis</keyword>
<dbReference type="InterPro" id="IPR002347">
    <property type="entry name" value="SDR_fam"/>
</dbReference>
<dbReference type="NCBIfam" id="NF005559">
    <property type="entry name" value="PRK07231.1"/>
    <property type="match status" value="1"/>
</dbReference>
<evidence type="ECO:0000256" key="6">
    <source>
        <dbReference type="ARBA" id="ARBA00023160"/>
    </source>
</evidence>
<evidence type="ECO:0000256" key="1">
    <source>
        <dbReference type="ARBA" id="ARBA00005194"/>
    </source>
</evidence>
<keyword evidence="8" id="KW-0444">Lipid biosynthesis</keyword>
<proteinExistence type="inferred from homology"/>
<comment type="subunit">
    <text evidence="8">Homotetramer.</text>
</comment>
<dbReference type="PANTHER" id="PTHR42879">
    <property type="entry name" value="3-OXOACYL-(ACYL-CARRIER-PROTEIN) REDUCTASE"/>
    <property type="match status" value="1"/>
</dbReference>
<keyword evidence="8" id="KW-0521">NADP</keyword>
<comment type="function">
    <text evidence="8">Catalyzes the NADPH-dependent reduction of beta-ketoacyl-ACP substrates to beta-hydroxyacyl-ACP products, the first reductive step in the elongation cycle of fatty acid biosynthesis.</text>
</comment>